<evidence type="ECO:0000313" key="12">
    <source>
        <dbReference type="EMBL" id="CAF0740174.1"/>
    </source>
</evidence>
<evidence type="ECO:0000256" key="3">
    <source>
        <dbReference type="ARBA" id="ARBA00020256"/>
    </source>
</evidence>
<keyword evidence="9 11" id="KW-0472">Membrane</keyword>
<organism evidence="12 13">
    <name type="scientific">Adineta steineri</name>
    <dbReference type="NCBI Taxonomy" id="433720"/>
    <lineage>
        <taxon>Eukaryota</taxon>
        <taxon>Metazoa</taxon>
        <taxon>Spiralia</taxon>
        <taxon>Gnathifera</taxon>
        <taxon>Rotifera</taxon>
        <taxon>Eurotatoria</taxon>
        <taxon>Bdelloidea</taxon>
        <taxon>Adinetida</taxon>
        <taxon>Adinetidae</taxon>
        <taxon>Adineta</taxon>
    </lineage>
</organism>
<dbReference type="InterPro" id="IPR019009">
    <property type="entry name" value="SRP_receptor_beta_su"/>
</dbReference>
<evidence type="ECO:0000256" key="7">
    <source>
        <dbReference type="ARBA" id="ARBA00022989"/>
    </source>
</evidence>
<proteinExistence type="inferred from homology"/>
<evidence type="ECO:0000256" key="9">
    <source>
        <dbReference type="ARBA" id="ARBA00023136"/>
    </source>
</evidence>
<accession>A0A813NIJ9</accession>
<evidence type="ECO:0000256" key="8">
    <source>
        <dbReference type="ARBA" id="ARBA00023134"/>
    </source>
</evidence>
<dbReference type="InterPro" id="IPR027417">
    <property type="entry name" value="P-loop_NTPase"/>
</dbReference>
<comment type="subcellular location">
    <subcellularLocation>
        <location evidence="1">Endoplasmic reticulum membrane</location>
        <topology evidence="1">Single-pass membrane protein</topology>
    </subcellularLocation>
</comment>
<keyword evidence="7 11" id="KW-1133">Transmembrane helix</keyword>
<evidence type="ECO:0000256" key="6">
    <source>
        <dbReference type="ARBA" id="ARBA00022824"/>
    </source>
</evidence>
<dbReference type="AlphaFoldDB" id="A0A813NIJ9"/>
<dbReference type="OrthoDB" id="41266at2759"/>
<dbReference type="Proteomes" id="UP000663891">
    <property type="component" value="Unassembled WGS sequence"/>
</dbReference>
<dbReference type="EMBL" id="CAJNON010000003">
    <property type="protein sequence ID" value="CAF0740174.1"/>
    <property type="molecule type" value="Genomic_DNA"/>
</dbReference>
<evidence type="ECO:0000256" key="4">
    <source>
        <dbReference type="ARBA" id="ARBA00022692"/>
    </source>
</evidence>
<keyword evidence="10" id="KW-0675">Receptor</keyword>
<keyword evidence="4 11" id="KW-0812">Transmembrane</keyword>
<dbReference type="Pfam" id="PF09439">
    <property type="entry name" value="SRPRB"/>
    <property type="match status" value="1"/>
</dbReference>
<evidence type="ECO:0000256" key="11">
    <source>
        <dbReference type="SAM" id="Phobius"/>
    </source>
</evidence>
<dbReference type="SUPFAM" id="SSF52540">
    <property type="entry name" value="P-loop containing nucleoside triphosphate hydrolases"/>
    <property type="match status" value="1"/>
</dbReference>
<dbReference type="Gene3D" id="3.40.50.300">
    <property type="entry name" value="P-loop containing nucleotide triphosphate hydrolases"/>
    <property type="match status" value="1"/>
</dbReference>
<gene>
    <name evidence="12" type="ORF">VCS650_LOCUS597</name>
</gene>
<keyword evidence="8" id="KW-0342">GTP-binding</keyword>
<keyword evidence="6" id="KW-0256">Endoplasmic reticulum</keyword>
<dbReference type="GO" id="GO:0005525">
    <property type="term" value="F:GTP binding"/>
    <property type="evidence" value="ECO:0007669"/>
    <property type="project" value="UniProtKB-KW"/>
</dbReference>
<evidence type="ECO:0000256" key="10">
    <source>
        <dbReference type="ARBA" id="ARBA00023170"/>
    </source>
</evidence>
<comment type="similarity">
    <text evidence="2">Belongs to the SRP receptor beta subunit family.</text>
</comment>
<protein>
    <recommendedName>
        <fullName evidence="3">Signal recognition particle receptor subunit beta</fullName>
    </recommendedName>
</protein>
<keyword evidence="5" id="KW-0547">Nucleotide-binding</keyword>
<feature type="transmembrane region" description="Helical" evidence="11">
    <location>
        <begin position="28"/>
        <end position="46"/>
    </location>
</feature>
<dbReference type="GO" id="GO:0005789">
    <property type="term" value="C:endoplasmic reticulum membrane"/>
    <property type="evidence" value="ECO:0007669"/>
    <property type="project" value="UniProtKB-SubCell"/>
</dbReference>
<evidence type="ECO:0000256" key="2">
    <source>
        <dbReference type="ARBA" id="ARBA00005619"/>
    </source>
</evidence>
<sequence>MNTPKTASFEENIDNRIIDQTSQTFRRIILLSILIVFSTIIIQWWIKRRQHRLRHSGKCLLLCGIKNSGKTLLFNRLTTGIEKRPFYSMSTNHGVMTLDDFSSDRLIERVHVIEIPHHIRRHQHDLYAYKTSAKAIIFVIDSTSVEKDIKYVSDYLYNILHEEYFREQRLPLLVFCNKQDLNTNDYDQESIRCLLEEELTKKRKISNNNDIGRLGKETFEFDDVKDIRIEFVDGSALDTRKKFIDKHYENDSENDSASHLLKVHQWIARIWFK</sequence>
<reference evidence="12" key="1">
    <citation type="submission" date="2021-02" db="EMBL/GenBank/DDBJ databases">
        <authorList>
            <person name="Nowell W R."/>
        </authorList>
    </citation>
    <scope>NUCLEOTIDE SEQUENCE</scope>
</reference>
<evidence type="ECO:0000256" key="1">
    <source>
        <dbReference type="ARBA" id="ARBA00004389"/>
    </source>
</evidence>
<evidence type="ECO:0000256" key="5">
    <source>
        <dbReference type="ARBA" id="ARBA00022741"/>
    </source>
</evidence>
<name>A0A813NIJ9_9BILA</name>
<evidence type="ECO:0000313" key="13">
    <source>
        <dbReference type="Proteomes" id="UP000663891"/>
    </source>
</evidence>
<comment type="caution">
    <text evidence="12">The sequence shown here is derived from an EMBL/GenBank/DDBJ whole genome shotgun (WGS) entry which is preliminary data.</text>
</comment>